<dbReference type="OrthoDB" id="7659024at2"/>
<dbReference type="STRING" id="390807.SAMN04488095_3619"/>
<keyword evidence="2" id="KW-1185">Reference proteome</keyword>
<sequence>MAWTLHRTEITGGLYRGLLVGSGAPPDLEMALDGQVIGPMTAAKLDHGWQIEGEMGTGPLTDGSRTVVVRTVSGDILDSVTIVTGLSAPEDLRAELSVLRAEISLLKAAIRRLNRT</sequence>
<name>A0A1I3U412_9RHOB</name>
<evidence type="ECO:0000313" key="1">
    <source>
        <dbReference type="EMBL" id="SFJ77740.1"/>
    </source>
</evidence>
<gene>
    <name evidence="1" type="ORF">SAMN04488095_3619</name>
</gene>
<reference evidence="1 2" key="1">
    <citation type="submission" date="2016-10" db="EMBL/GenBank/DDBJ databases">
        <authorList>
            <person name="de Groot N.N."/>
        </authorList>
    </citation>
    <scope>NUCLEOTIDE SEQUENCE [LARGE SCALE GENOMIC DNA]</scope>
    <source>
        <strain evidence="1 2">DSM 19073</strain>
    </source>
</reference>
<accession>A0A1I3U412</accession>
<dbReference type="RefSeq" id="WP_092784362.1">
    <property type="nucleotide sequence ID" value="NZ_FORA01000007.1"/>
</dbReference>
<protein>
    <submittedName>
        <fullName evidence="1">Uncharacterized protein</fullName>
    </submittedName>
</protein>
<dbReference type="Proteomes" id="UP000199110">
    <property type="component" value="Unassembled WGS sequence"/>
</dbReference>
<proteinExistence type="predicted"/>
<dbReference type="AlphaFoldDB" id="A0A1I3U412"/>
<organism evidence="1 2">
    <name type="scientific">Jannaschia pohangensis</name>
    <dbReference type="NCBI Taxonomy" id="390807"/>
    <lineage>
        <taxon>Bacteria</taxon>
        <taxon>Pseudomonadati</taxon>
        <taxon>Pseudomonadota</taxon>
        <taxon>Alphaproteobacteria</taxon>
        <taxon>Rhodobacterales</taxon>
        <taxon>Roseobacteraceae</taxon>
        <taxon>Jannaschia</taxon>
    </lineage>
</organism>
<dbReference type="EMBL" id="FORA01000007">
    <property type="protein sequence ID" value="SFJ77740.1"/>
    <property type="molecule type" value="Genomic_DNA"/>
</dbReference>
<evidence type="ECO:0000313" key="2">
    <source>
        <dbReference type="Proteomes" id="UP000199110"/>
    </source>
</evidence>